<evidence type="ECO:0000313" key="2">
    <source>
        <dbReference type="Proteomes" id="UP000005709"/>
    </source>
</evidence>
<accession>C8PI18</accession>
<dbReference type="EMBL" id="ACYG01000024">
    <property type="protein sequence ID" value="EEV17782.1"/>
    <property type="molecule type" value="Genomic_DNA"/>
</dbReference>
<dbReference type="STRING" id="824.CGRAC_1753"/>
<dbReference type="Pfam" id="PF22397">
    <property type="entry name" value="NADAR-DarT1"/>
    <property type="match status" value="1"/>
</dbReference>
<dbReference type="InterPro" id="IPR053913">
    <property type="entry name" value="NADAR-DarT1"/>
</dbReference>
<protein>
    <submittedName>
        <fullName evidence="1">Uncharacterized protein</fullName>
    </submittedName>
</protein>
<dbReference type="AlphaFoldDB" id="C8PI18"/>
<keyword evidence="2" id="KW-1185">Reference proteome</keyword>
<comment type="caution">
    <text evidence="1">The sequence shown here is derived from an EMBL/GenBank/DDBJ whole genome shotgun (WGS) entry which is preliminary data.</text>
</comment>
<dbReference type="eggNOG" id="COG0286">
    <property type="taxonomic scope" value="Bacteria"/>
</dbReference>
<gene>
    <name evidence="1" type="ORF">CAMGR0001_0616</name>
</gene>
<evidence type="ECO:0000313" key="1">
    <source>
        <dbReference type="EMBL" id="EEV17782.1"/>
    </source>
</evidence>
<dbReference type="Proteomes" id="UP000005709">
    <property type="component" value="Unassembled WGS sequence"/>
</dbReference>
<organism evidence="1 2">
    <name type="scientific">Campylobacter gracilis RM3268</name>
    <dbReference type="NCBI Taxonomy" id="553220"/>
    <lineage>
        <taxon>Bacteria</taxon>
        <taxon>Pseudomonadati</taxon>
        <taxon>Campylobacterota</taxon>
        <taxon>Epsilonproteobacteria</taxon>
        <taxon>Campylobacterales</taxon>
        <taxon>Campylobacteraceae</taxon>
        <taxon>Campylobacter</taxon>
    </lineage>
</organism>
<proteinExistence type="predicted"/>
<dbReference type="RefSeq" id="WP_005871404.1">
    <property type="nucleotide sequence ID" value="NZ_ACYG01000024.1"/>
</dbReference>
<sequence length="227" mass="26174">MQAIRPIFYAIDKSPFVKSVDIKFEFFSGFALSQKIKSIDSLLSNARAELKSEKILEISKASPNPLGKALSAFNLKLRLKDEEQNLIEASVERFFQGSKFFERGGPFEEIIFSAKVHPKKYPPLKNSGNFCGFELFGERFSTEPKTYFYDFLYLSALKQNPNLADEVLRYDYFSDIEFNPKKSFSAQSRAAALFVGLSRNGIFKEIFADKDTFFDFYCKNFKRESLF</sequence>
<reference evidence="1 2" key="1">
    <citation type="submission" date="2009-07" db="EMBL/GenBank/DDBJ databases">
        <authorList>
            <person name="Madupu R."/>
            <person name="Sebastian Y."/>
            <person name="Durkin A.S."/>
            <person name="Torralba M."/>
            <person name="Methe B."/>
            <person name="Sutton G.G."/>
            <person name="Strausberg R.L."/>
            <person name="Nelson K.E."/>
        </authorList>
    </citation>
    <scope>NUCLEOTIDE SEQUENCE [LARGE SCALE GENOMIC DNA]</scope>
    <source>
        <strain evidence="1 2">RM3268</strain>
    </source>
</reference>
<name>C8PI18_9BACT</name>
<dbReference type="OrthoDB" id="3255715at2"/>